<name>A0A2H0RD18_9BACT</name>
<feature type="transmembrane region" description="Helical" evidence="1">
    <location>
        <begin position="121"/>
        <end position="142"/>
    </location>
</feature>
<evidence type="ECO:0000256" key="1">
    <source>
        <dbReference type="SAM" id="Phobius"/>
    </source>
</evidence>
<comment type="caution">
    <text evidence="2">The sequence shown here is derived from an EMBL/GenBank/DDBJ whole genome shotgun (WGS) entry which is preliminary data.</text>
</comment>
<reference evidence="2 3" key="1">
    <citation type="submission" date="2017-09" db="EMBL/GenBank/DDBJ databases">
        <title>Depth-based differentiation of microbial function through sediment-hosted aquifers and enrichment of novel symbionts in the deep terrestrial subsurface.</title>
        <authorList>
            <person name="Probst A.J."/>
            <person name="Ladd B."/>
            <person name="Jarett J.K."/>
            <person name="Geller-Mcgrath D.E."/>
            <person name="Sieber C.M."/>
            <person name="Emerson J.B."/>
            <person name="Anantharaman K."/>
            <person name="Thomas B.C."/>
            <person name="Malmstrom R."/>
            <person name="Stieglmeier M."/>
            <person name="Klingl A."/>
            <person name="Woyke T."/>
            <person name="Ryan C.M."/>
            <person name="Banfield J.F."/>
        </authorList>
    </citation>
    <scope>NUCLEOTIDE SEQUENCE [LARGE SCALE GENOMIC DNA]</scope>
    <source>
        <strain evidence="2">CG10_big_fil_rev_8_21_14_0_10_31_9</strain>
    </source>
</reference>
<dbReference type="AlphaFoldDB" id="A0A2H0RD18"/>
<proteinExistence type="predicted"/>
<dbReference type="Proteomes" id="UP000231602">
    <property type="component" value="Unassembled WGS sequence"/>
</dbReference>
<feature type="transmembrane region" description="Helical" evidence="1">
    <location>
        <begin position="16"/>
        <end position="38"/>
    </location>
</feature>
<protein>
    <recommendedName>
        <fullName evidence="4">Metal-dependent hydrolase</fullName>
    </recommendedName>
</protein>
<evidence type="ECO:0008006" key="4">
    <source>
        <dbReference type="Google" id="ProtNLM"/>
    </source>
</evidence>
<keyword evidence="1" id="KW-0472">Membrane</keyword>
<keyword evidence="1" id="KW-0812">Transmembrane</keyword>
<sequence length="143" mass="16466">MTFAHPLIGLILGKELGYTTAFVVGSVFPDIDHIFVLLKNKHFKPKEMFEAMKYEKKYGEIYKTPYTHSILSWIIFSSFILLIDENIGLAFCIGYAIHLLLDAINTDDKQYFYTLKKTFKGFLPVFSWVEIIVGVVLVALYLI</sequence>
<keyword evidence="1" id="KW-1133">Transmembrane helix</keyword>
<dbReference type="InterPro" id="IPR007404">
    <property type="entry name" value="YdjM-like"/>
</dbReference>
<accession>A0A2H0RD18</accession>
<evidence type="ECO:0000313" key="2">
    <source>
        <dbReference type="EMBL" id="PIR44266.1"/>
    </source>
</evidence>
<dbReference type="EMBL" id="PCXV01000013">
    <property type="protein sequence ID" value="PIR44266.1"/>
    <property type="molecule type" value="Genomic_DNA"/>
</dbReference>
<dbReference type="Pfam" id="PF04307">
    <property type="entry name" value="YdjM"/>
    <property type="match status" value="1"/>
</dbReference>
<organism evidence="2 3">
    <name type="scientific">Candidatus Wolfebacteria bacterium CG10_big_fil_rev_8_21_14_0_10_31_9</name>
    <dbReference type="NCBI Taxonomy" id="1975070"/>
    <lineage>
        <taxon>Bacteria</taxon>
        <taxon>Candidatus Wolfeibacteriota</taxon>
    </lineage>
</organism>
<gene>
    <name evidence="2" type="ORF">COV23_00825</name>
</gene>
<evidence type="ECO:0000313" key="3">
    <source>
        <dbReference type="Proteomes" id="UP000231602"/>
    </source>
</evidence>
<feature type="transmembrane region" description="Helical" evidence="1">
    <location>
        <begin position="70"/>
        <end position="101"/>
    </location>
</feature>